<feature type="non-terminal residue" evidence="2">
    <location>
        <position position="1"/>
    </location>
</feature>
<evidence type="ECO:0000313" key="2">
    <source>
        <dbReference type="EMBL" id="PKY55580.1"/>
    </source>
</evidence>
<keyword evidence="3" id="KW-1185">Reference proteome</keyword>
<comment type="caution">
    <text evidence="2">The sequence shown here is derived from an EMBL/GenBank/DDBJ whole genome shotgun (WGS) entry which is preliminary data.</text>
</comment>
<dbReference type="VEuPathDB" id="FungiDB:FUN_024134"/>
<dbReference type="EMBL" id="LLXI01001893">
    <property type="protein sequence ID" value="PKY55580.1"/>
    <property type="molecule type" value="Genomic_DNA"/>
</dbReference>
<name>A0A2I1H9P5_9GLOM</name>
<accession>A0A2I1H9P5</accession>
<evidence type="ECO:0000256" key="1">
    <source>
        <dbReference type="SAM" id="MobiDB-lite"/>
    </source>
</evidence>
<feature type="compositionally biased region" description="Polar residues" evidence="1">
    <location>
        <begin position="181"/>
        <end position="195"/>
    </location>
</feature>
<gene>
    <name evidence="2" type="ORF">RhiirA4_475145</name>
</gene>
<protein>
    <submittedName>
        <fullName evidence="2">Uncharacterized protein</fullName>
    </submittedName>
</protein>
<dbReference type="Proteomes" id="UP000234323">
    <property type="component" value="Unassembled WGS sequence"/>
</dbReference>
<proteinExistence type="predicted"/>
<dbReference type="VEuPathDB" id="FungiDB:RhiirA1_480680"/>
<feature type="region of interest" description="Disordered" evidence="1">
    <location>
        <begin position="159"/>
        <end position="229"/>
    </location>
</feature>
<dbReference type="AlphaFoldDB" id="A0A2I1H9P5"/>
<organism evidence="2 3">
    <name type="scientific">Rhizophagus irregularis</name>
    <dbReference type="NCBI Taxonomy" id="588596"/>
    <lineage>
        <taxon>Eukaryota</taxon>
        <taxon>Fungi</taxon>
        <taxon>Fungi incertae sedis</taxon>
        <taxon>Mucoromycota</taxon>
        <taxon>Glomeromycotina</taxon>
        <taxon>Glomeromycetes</taxon>
        <taxon>Glomerales</taxon>
        <taxon>Glomeraceae</taxon>
        <taxon>Rhizophagus</taxon>
    </lineage>
</organism>
<sequence>ARFGFEFESRFQDLSSIRESKIIESNQIKPESNPNRFDSTESVGLKEYNADDLGERDIVDTVKLTAGEDLTPYEKLLSDYRDVFSTFGVKNLIKIYHFLYIALMCSQHFQLLLGQEVDNLHDSLVTSSQQSNYASSSTTNASSDMEIFAYPEVVSADAEPYTSKGKGGRKKRVSYADVVKQDSNSDTSRLSSPSPTMEKKKKKTAPVSKPNTSHKAPKKQHATPASKTISTVMTGYDPEFKENIREITKYTTITVSVDLNKAALDLWNGGAWTAPFGGIPIRWFPANWDLKQRKERERFQAVLIGVPATTNIATLYPDNPAHSILTPTGCKAFKLIQDRAPAN</sequence>
<evidence type="ECO:0000313" key="3">
    <source>
        <dbReference type="Proteomes" id="UP000234323"/>
    </source>
</evidence>
<reference evidence="2 3" key="1">
    <citation type="submission" date="2015-10" db="EMBL/GenBank/DDBJ databases">
        <title>Genome analyses suggest a sexual origin of heterokaryosis in a supposedly ancient asexual fungus.</title>
        <authorList>
            <person name="Ropars J."/>
            <person name="Sedzielewska K."/>
            <person name="Noel J."/>
            <person name="Charron P."/>
            <person name="Farinelli L."/>
            <person name="Marton T."/>
            <person name="Kruger M."/>
            <person name="Pelin A."/>
            <person name="Brachmann A."/>
            <person name="Corradi N."/>
        </authorList>
    </citation>
    <scope>NUCLEOTIDE SEQUENCE [LARGE SCALE GENOMIC DNA]</scope>
    <source>
        <strain evidence="2 3">A4</strain>
    </source>
</reference>